<dbReference type="Gene3D" id="2.170.120.40">
    <property type="entry name" value="YbbR-like domain"/>
    <property type="match status" value="2"/>
</dbReference>
<keyword evidence="3" id="KW-1185">Reference proteome</keyword>
<dbReference type="InterPro" id="IPR012505">
    <property type="entry name" value="YbbR"/>
</dbReference>
<proteinExistence type="predicted"/>
<evidence type="ECO:0000313" key="3">
    <source>
        <dbReference type="Proteomes" id="UP000434409"/>
    </source>
</evidence>
<dbReference type="PANTHER" id="PTHR37804:SF1">
    <property type="entry name" value="CDAA REGULATORY PROTEIN CDAR"/>
    <property type="match status" value="1"/>
</dbReference>
<dbReference type="RefSeq" id="WP_154475869.1">
    <property type="nucleotide sequence ID" value="NZ_VULY01000018.1"/>
</dbReference>
<feature type="transmembrane region" description="Helical" evidence="1">
    <location>
        <begin position="9"/>
        <end position="26"/>
    </location>
</feature>
<accession>A0A6N7URW4</accession>
<keyword evidence="1" id="KW-1133">Transmembrane helix</keyword>
<dbReference type="Gene3D" id="2.170.120.30">
    <property type="match status" value="2"/>
</dbReference>
<dbReference type="PANTHER" id="PTHR37804">
    <property type="entry name" value="CDAA REGULATORY PROTEIN CDAR"/>
    <property type="match status" value="1"/>
</dbReference>
<gene>
    <name evidence="2" type="ORF">FYJ34_02155</name>
</gene>
<dbReference type="EMBL" id="VULY01000018">
    <property type="protein sequence ID" value="MSR93114.1"/>
    <property type="molecule type" value="Genomic_DNA"/>
</dbReference>
<organism evidence="2 3">
    <name type="scientific">Suipraeoptans intestinalis</name>
    <dbReference type="NCBI Taxonomy" id="2606628"/>
    <lineage>
        <taxon>Bacteria</taxon>
        <taxon>Bacillati</taxon>
        <taxon>Bacillota</taxon>
        <taxon>Clostridia</taxon>
        <taxon>Lachnospirales</taxon>
        <taxon>Lachnospiraceae</taxon>
        <taxon>Suipraeoptans</taxon>
    </lineage>
</organism>
<name>A0A6N7URW4_9FIRM</name>
<evidence type="ECO:0000256" key="1">
    <source>
        <dbReference type="SAM" id="Phobius"/>
    </source>
</evidence>
<evidence type="ECO:0008006" key="4">
    <source>
        <dbReference type="Google" id="ProtNLM"/>
    </source>
</evidence>
<sequence length="414" mass="45132">MKKRLTNNLSLKILAFLIAGFMWFMVVNIDDPVSDKTYVGIAVKVLNEEVVQDSNRTYQIVDGTGEVNVTVTAKRSLLNKIKAEDIQATADMKELLLGTQIPIQVTVKGYEGRYESAVSSPRNLQVKIDDETKNNFPITPTVTGTVRDGYTIGSLKADPEKVTIRGPKTVIDSINRVAAEIDVSGLSESTDLEARLVLYDGNDNVIDQTILANNLGKDGVSVKVKLNKVKRVPIALDTSGIQAKEGYNIAKVTPEPKEILVSGTEKNLESLDEIMVPAEELSFTDLTERTEKQVDISAYLPEGISLLDENAKNIVVSILVEQPGVKIYEVSTSSLTVNNLADGLEISYGHVVDLELQIQGPEEVLQSLKLAKKASIDLKGYTEPGSYVVPVFVELPAGCALVNEVKADITLEKK</sequence>
<dbReference type="InterPro" id="IPR053154">
    <property type="entry name" value="c-di-AMP_regulator"/>
</dbReference>
<evidence type="ECO:0000313" key="2">
    <source>
        <dbReference type="EMBL" id="MSR93114.1"/>
    </source>
</evidence>
<comment type="caution">
    <text evidence="2">The sequence shown here is derived from an EMBL/GenBank/DDBJ whole genome shotgun (WGS) entry which is preliminary data.</text>
</comment>
<dbReference type="Pfam" id="PF07949">
    <property type="entry name" value="YbbR"/>
    <property type="match status" value="4"/>
</dbReference>
<dbReference type="AlphaFoldDB" id="A0A6N7URW4"/>
<protein>
    <recommendedName>
        <fullName evidence="4">YbbR-like protein</fullName>
    </recommendedName>
</protein>
<keyword evidence="1" id="KW-0472">Membrane</keyword>
<reference evidence="2 3" key="1">
    <citation type="submission" date="2019-08" db="EMBL/GenBank/DDBJ databases">
        <title>In-depth cultivation of the pig gut microbiome towards novel bacterial diversity and tailored functional studies.</title>
        <authorList>
            <person name="Wylensek D."/>
            <person name="Hitch T.C.A."/>
            <person name="Clavel T."/>
        </authorList>
    </citation>
    <scope>NUCLEOTIDE SEQUENCE [LARGE SCALE GENOMIC DNA]</scope>
    <source>
        <strain evidence="2 3">68-1-5</strain>
    </source>
</reference>
<keyword evidence="1" id="KW-0812">Transmembrane</keyword>
<dbReference type="Proteomes" id="UP000434409">
    <property type="component" value="Unassembled WGS sequence"/>
</dbReference>